<dbReference type="AlphaFoldDB" id="F6B344"/>
<dbReference type="HOGENOM" id="CLU_3381527_0_0_9"/>
<dbReference type="Proteomes" id="UP000009226">
    <property type="component" value="Chromosome"/>
</dbReference>
<reference evidence="1 2" key="1">
    <citation type="submission" date="2011-05" db="EMBL/GenBank/DDBJ databases">
        <title>Complete sequence of Desulfotomaculum carboxydivorans CO-1-SRB.</title>
        <authorList>
            <consortium name="US DOE Joint Genome Institute"/>
            <person name="Lucas S."/>
            <person name="Han J."/>
            <person name="Lapidus A."/>
            <person name="Cheng J.-F."/>
            <person name="Goodwin L."/>
            <person name="Pitluck S."/>
            <person name="Peters L."/>
            <person name="Mikhailova N."/>
            <person name="Lu M."/>
            <person name="Han C."/>
            <person name="Tapia R."/>
            <person name="Land M."/>
            <person name="Hauser L."/>
            <person name="Kyrpides N."/>
            <person name="Ivanova N."/>
            <person name="Pagani I."/>
            <person name="Stams A."/>
            <person name="Plugge C."/>
            <person name="Muyzer G."/>
            <person name="Kuever J."/>
            <person name="Parshina S."/>
            <person name="Ivanova A."/>
            <person name="Nazina T."/>
            <person name="Woyke T."/>
        </authorList>
    </citation>
    <scope>NUCLEOTIDE SEQUENCE [LARGE SCALE GENOMIC DNA]</scope>
    <source>
        <strain evidence="2">DSM 14880 / VKM B-2319 / CO-1-SRB</strain>
    </source>
</reference>
<dbReference type="KEGG" id="dca:Desca_1078"/>
<dbReference type="EMBL" id="CP002736">
    <property type="protein sequence ID" value="AEF93948.1"/>
    <property type="molecule type" value="Genomic_DNA"/>
</dbReference>
<name>F6B344_DESCC</name>
<evidence type="ECO:0000313" key="2">
    <source>
        <dbReference type="Proteomes" id="UP000009226"/>
    </source>
</evidence>
<protein>
    <submittedName>
        <fullName evidence="1">Uncharacterized protein</fullName>
    </submittedName>
</protein>
<accession>F6B344</accession>
<dbReference type="STRING" id="868595.Desca_1078"/>
<organism evidence="1 2">
    <name type="scientific">Desulfotomaculum nigrificans (strain DSM 14880 / VKM B-2319 / CO-1-SRB)</name>
    <name type="common">Desulfotomaculum carboxydivorans</name>
    <dbReference type="NCBI Taxonomy" id="868595"/>
    <lineage>
        <taxon>Bacteria</taxon>
        <taxon>Bacillati</taxon>
        <taxon>Bacillota</taxon>
        <taxon>Clostridia</taxon>
        <taxon>Eubacteriales</taxon>
        <taxon>Desulfotomaculaceae</taxon>
        <taxon>Desulfotomaculum</taxon>
    </lineage>
</organism>
<gene>
    <name evidence="1" type="ordered locus">Desca_1078</name>
</gene>
<sequence length="33" mass="3797">MVNSFHTDLSNSFPVKKLVLTRHEKTGMSYCLL</sequence>
<keyword evidence="2" id="KW-1185">Reference proteome</keyword>
<proteinExistence type="predicted"/>
<evidence type="ECO:0000313" key="1">
    <source>
        <dbReference type="EMBL" id="AEF93948.1"/>
    </source>
</evidence>